<feature type="transmembrane region" description="Helical" evidence="1">
    <location>
        <begin position="12"/>
        <end position="35"/>
    </location>
</feature>
<evidence type="ECO:0000313" key="2">
    <source>
        <dbReference type="EMBL" id="MDO7882849.1"/>
    </source>
</evidence>
<protein>
    <submittedName>
        <fullName evidence="2">Prepilin-type N-terminal cleavage/methylation domain-containing protein</fullName>
    </submittedName>
</protein>
<dbReference type="Proteomes" id="UP001241072">
    <property type="component" value="Unassembled WGS sequence"/>
</dbReference>
<keyword evidence="1" id="KW-0812">Transmembrane</keyword>
<comment type="caution">
    <text evidence="2">The sequence shown here is derived from an EMBL/GenBank/DDBJ whole genome shotgun (WGS) entry which is preliminary data.</text>
</comment>
<dbReference type="RefSeq" id="WP_305003281.1">
    <property type="nucleotide sequence ID" value="NZ_JAUQUB010000002.1"/>
</dbReference>
<evidence type="ECO:0000256" key="1">
    <source>
        <dbReference type="SAM" id="Phobius"/>
    </source>
</evidence>
<sequence length="184" mass="18766">MRRSDSGLTLIELMVAGLILSLVLLAIGGITVGILSAQRTVAAVTQTATSAQSAATAIATGVRNASDVRLSTPTGSDQLLVVRTANTTSTLSWSCRAWYYQASTGTIRTKVTTGAAIPAPNSTQLATWSTLVTGVTPASGTQIFSVVAGGISITYNATISNGRPVAIDTTAIKRTGVAEVGSCY</sequence>
<organism evidence="2 3">
    <name type="scientific">Antiquaquibacter soli</name>
    <dbReference type="NCBI Taxonomy" id="3064523"/>
    <lineage>
        <taxon>Bacteria</taxon>
        <taxon>Bacillati</taxon>
        <taxon>Actinomycetota</taxon>
        <taxon>Actinomycetes</taxon>
        <taxon>Micrococcales</taxon>
        <taxon>Microbacteriaceae</taxon>
        <taxon>Antiquaquibacter</taxon>
    </lineage>
</organism>
<accession>A0ABT9BQE8</accession>
<evidence type="ECO:0000313" key="3">
    <source>
        <dbReference type="Proteomes" id="UP001241072"/>
    </source>
</evidence>
<proteinExistence type="predicted"/>
<keyword evidence="1" id="KW-1133">Transmembrane helix</keyword>
<dbReference type="PROSITE" id="PS00409">
    <property type="entry name" value="PROKAR_NTER_METHYL"/>
    <property type="match status" value="1"/>
</dbReference>
<keyword evidence="3" id="KW-1185">Reference proteome</keyword>
<dbReference type="EMBL" id="JAUQUB010000002">
    <property type="protein sequence ID" value="MDO7882849.1"/>
    <property type="molecule type" value="Genomic_DNA"/>
</dbReference>
<keyword evidence="1" id="KW-0472">Membrane</keyword>
<reference evidence="2 3" key="1">
    <citation type="submission" date="2023-07" db="EMBL/GenBank/DDBJ databases">
        <title>Protaetiibacter sp. nov WY-16 isolated from soil.</title>
        <authorList>
            <person name="Liu B."/>
            <person name="Wan Y."/>
        </authorList>
    </citation>
    <scope>NUCLEOTIDE SEQUENCE [LARGE SCALE GENOMIC DNA]</scope>
    <source>
        <strain evidence="2 3">WY-16</strain>
    </source>
</reference>
<dbReference type="InterPro" id="IPR012902">
    <property type="entry name" value="N_methyl_site"/>
</dbReference>
<name>A0ABT9BQE8_9MICO</name>
<gene>
    <name evidence="2" type="ORF">Q5716_11490</name>
</gene>